<evidence type="ECO:0000256" key="1">
    <source>
        <dbReference type="ARBA" id="ARBA00004496"/>
    </source>
</evidence>
<keyword evidence="9 17" id="KW-0548">Nucleotidyltransferase</keyword>
<evidence type="ECO:0000256" key="4">
    <source>
        <dbReference type="ARBA" id="ARBA00012417"/>
    </source>
</evidence>
<keyword evidence="18" id="KW-1185">Reference proteome</keyword>
<protein>
    <recommendedName>
        <fullName evidence="6">DNA polymerase III subunit alpha</fullName>
        <ecNumber evidence="4">2.7.7.7</ecNumber>
    </recommendedName>
    <alternativeName>
        <fullName evidence="5">Error-prone DNA polymerase</fullName>
    </alternativeName>
</protein>
<gene>
    <name evidence="17" type="ORF">ACFOLH_08720</name>
</gene>
<dbReference type="SMART" id="SM00481">
    <property type="entry name" value="POLIIIAc"/>
    <property type="match status" value="1"/>
</dbReference>
<dbReference type="InterPro" id="IPR003141">
    <property type="entry name" value="Pol/His_phosphatase_N"/>
</dbReference>
<keyword evidence="7" id="KW-0963">Cytoplasm</keyword>
<evidence type="ECO:0000256" key="13">
    <source>
        <dbReference type="ARBA" id="ARBA00023204"/>
    </source>
</evidence>
<dbReference type="InterPro" id="IPR004365">
    <property type="entry name" value="NA-bd_OB_tRNA"/>
</dbReference>
<name>A0ABV7WF48_9MICO</name>
<dbReference type="EMBL" id="JBHRWW010000004">
    <property type="protein sequence ID" value="MFC3688424.1"/>
    <property type="molecule type" value="Genomic_DNA"/>
</dbReference>
<evidence type="ECO:0000256" key="6">
    <source>
        <dbReference type="ARBA" id="ARBA00019114"/>
    </source>
</evidence>
<dbReference type="PANTHER" id="PTHR32294:SF4">
    <property type="entry name" value="ERROR-PRONE DNA POLYMERASE"/>
    <property type="match status" value="1"/>
</dbReference>
<accession>A0ABV7WF48</accession>
<dbReference type="RefSeq" id="WP_376985493.1">
    <property type="nucleotide sequence ID" value="NZ_JBHRWW010000004.1"/>
</dbReference>
<evidence type="ECO:0000259" key="16">
    <source>
        <dbReference type="SMART" id="SM00481"/>
    </source>
</evidence>
<evidence type="ECO:0000256" key="12">
    <source>
        <dbReference type="ARBA" id="ARBA00022932"/>
    </source>
</evidence>
<comment type="similarity">
    <text evidence="3">Belongs to the DNA polymerase type-C family. DnaE subfamily.</text>
</comment>
<dbReference type="InterPro" id="IPR016195">
    <property type="entry name" value="Pol/histidinol_Pase-like"/>
</dbReference>
<evidence type="ECO:0000313" key="18">
    <source>
        <dbReference type="Proteomes" id="UP001595685"/>
    </source>
</evidence>
<reference evidence="18" key="1">
    <citation type="journal article" date="2019" name="Int. J. Syst. Evol. Microbiol.">
        <title>The Global Catalogue of Microorganisms (GCM) 10K type strain sequencing project: providing services to taxonomists for standard genome sequencing and annotation.</title>
        <authorList>
            <consortium name="The Broad Institute Genomics Platform"/>
            <consortium name="The Broad Institute Genome Sequencing Center for Infectious Disease"/>
            <person name="Wu L."/>
            <person name="Ma J."/>
        </authorList>
    </citation>
    <scope>NUCLEOTIDE SEQUENCE [LARGE SCALE GENOMIC DNA]</scope>
    <source>
        <strain evidence="18">NCAIM B.02333</strain>
    </source>
</reference>
<dbReference type="SUPFAM" id="SSF89550">
    <property type="entry name" value="PHP domain-like"/>
    <property type="match status" value="1"/>
</dbReference>
<dbReference type="InterPro" id="IPR040982">
    <property type="entry name" value="DNA_pol3_finger"/>
</dbReference>
<evidence type="ECO:0000256" key="10">
    <source>
        <dbReference type="ARBA" id="ARBA00022705"/>
    </source>
</evidence>
<proteinExistence type="inferred from homology"/>
<dbReference type="EC" id="2.7.7.7" evidence="4"/>
<evidence type="ECO:0000256" key="7">
    <source>
        <dbReference type="ARBA" id="ARBA00022490"/>
    </source>
</evidence>
<dbReference type="Pfam" id="PF02811">
    <property type="entry name" value="PHP"/>
    <property type="match status" value="1"/>
</dbReference>
<comment type="caution">
    <text evidence="17">The sequence shown here is derived from an EMBL/GenBank/DDBJ whole genome shotgun (WGS) entry which is preliminary data.</text>
</comment>
<dbReference type="Pfam" id="PF07733">
    <property type="entry name" value="DNA_pol3_alpha"/>
    <property type="match status" value="1"/>
</dbReference>
<evidence type="ECO:0000256" key="5">
    <source>
        <dbReference type="ARBA" id="ARBA00017273"/>
    </source>
</evidence>
<dbReference type="InterPro" id="IPR004013">
    <property type="entry name" value="PHP_dom"/>
</dbReference>
<dbReference type="Pfam" id="PF17657">
    <property type="entry name" value="DNA_pol3_finger"/>
    <property type="match status" value="1"/>
</dbReference>
<keyword evidence="11" id="KW-0227">DNA damage</keyword>
<feature type="region of interest" description="Disordered" evidence="15">
    <location>
        <begin position="85"/>
        <end position="107"/>
    </location>
</feature>
<dbReference type="Pfam" id="PF01336">
    <property type="entry name" value="tRNA_anti-codon"/>
    <property type="match status" value="1"/>
</dbReference>
<keyword evidence="8 17" id="KW-0808">Transferase</keyword>
<organism evidence="17 18">
    <name type="scientific">Aquipuribacter hungaricus</name>
    <dbReference type="NCBI Taxonomy" id="545624"/>
    <lineage>
        <taxon>Bacteria</taxon>
        <taxon>Bacillati</taxon>
        <taxon>Actinomycetota</taxon>
        <taxon>Actinomycetes</taxon>
        <taxon>Micrococcales</taxon>
        <taxon>Intrasporangiaceae</taxon>
        <taxon>Aquipuribacter</taxon>
    </lineage>
</organism>
<evidence type="ECO:0000256" key="9">
    <source>
        <dbReference type="ARBA" id="ARBA00022695"/>
    </source>
</evidence>
<dbReference type="GO" id="GO:0003887">
    <property type="term" value="F:DNA-directed DNA polymerase activity"/>
    <property type="evidence" value="ECO:0007669"/>
    <property type="project" value="UniProtKB-EC"/>
</dbReference>
<dbReference type="Gene3D" id="1.10.10.1600">
    <property type="entry name" value="Bacterial DNA polymerase III alpha subunit, thumb domain"/>
    <property type="match status" value="1"/>
</dbReference>
<keyword evidence="12" id="KW-0239">DNA-directed DNA polymerase</keyword>
<dbReference type="InterPro" id="IPR004805">
    <property type="entry name" value="DnaE2/DnaE/PolC"/>
</dbReference>
<sequence length="1370" mass="144507">MSFTHLHVASGYSLRHGASTPAALVSRAAELGMDALALTDRDGCYGAVKFATACAAAGIDPILGVDLAVEPSGLLGGLPSWADPSAGAGRGTGARRSPARGGAQVDPRHPRVTVLALAADATTGLPAAAGWAQVCRLVSATHARGTRGRPVATEELVAAHAVDTSGVSGLVGADGRRGTGAPALAVLLGPQSEVGRAVLARRDDLAVALLRRWQQALPPGSLHVEVVHHRSRRDTPGSVGLAGRMLAVADAAGVPVVLTNAVRHVDPDQGLVVDVLDAARRLVALDPRHLDRTTSAGHLAAPDDMARRAREVADVAAALPGSDTGRGAAATASRLLGTTAALADRCRLDPAADLSVGSVHLPEAEVLGYPATTDLQAVLAGRCREGLDRLYGGRTVRSPVGPVGPAAIEARLHDELAVVDQLGFAGYFLTVAQVCDLTRDLGIRVAARGSGAGSLVCHVLGISGVDPVRHGLLMERFLSPLRATLPDVDVDVESDRRMEVYDAVLARFGADRVTCVSMMDTYRVRHAVRDVGAALGMPPGEVDAIATAFPHIRARDARKAIEELPELRASGLGSADLEGFFDLVEGVDGLPRHVALHPCGVILSDAGLLDRTPVEPSYDGYPMTQLDKDDVEEVGLLKLDVLGIRMQSAMAHATAEIQRVDGVHIDVDDREQVPLDDPDTYALIRTTRTLGVFQIESPGQRELVGKFAPDCFEDIVTDISLFRPGPVKSDMVTPFLRARQGWNAPEYLHPDLEPVLAETYGVVVFHEQVIRIVSVTTGCTLAEADETRRAMGSREGQAAVKEWYVPTAVRRGYTPDTVSRFWEVLKAFASFGFCKAHAAAFALPTYQSAWLKRHHPAAFLSGVLTHDPGMYPKRLLLDDARQLGIAVLGLDVNASDGTYRVEKVAPWDEPPPEVMGEPARRAPTLPGLPDGREYGIRLSLADVKGISSAEVDRIVAGRPYGSLADFWHRAGVSRPVVERLVMAGAFDELYGLTGRVHRAGPGGGAGYQLPSRRRGRVTRRDLLLQVAELDRWSRSAAGGGGRGVARAAVGRGGAPVVRRGTAGTAGAVAPEPETQLTFDLGDAPDETESTELPDMTSAERVVAELDVLGLDASRHVLDFYQPLLEALGVTRCPDLVGQRSQSELLVAGVKVATQTPPIRSGRRVVFLTLDDATGPVDATFFEDVQGPYAATVFHSWLLLVRGVLRRTGPRGVSLRATGAWELPALWSCWKDGGLEAVHAVLEQVPAGFDDDPARLGAAVTGAAASRASRPVLARPPTGPSAHPVGLPLVGGGGGGPEEEREGAGGMGGGRRRVLVHASGFRQSPYADIKPAGVSGTEPRKLAEEAAAKRARGAADAPRRLWHSSQGSPGR</sequence>
<evidence type="ECO:0000256" key="15">
    <source>
        <dbReference type="SAM" id="MobiDB-lite"/>
    </source>
</evidence>
<dbReference type="Gene3D" id="3.20.20.140">
    <property type="entry name" value="Metal-dependent hydrolases"/>
    <property type="match status" value="1"/>
</dbReference>
<dbReference type="InterPro" id="IPR011708">
    <property type="entry name" value="DNA_pol3_alpha_NTPase_dom"/>
</dbReference>
<keyword evidence="13" id="KW-0234">DNA repair</keyword>
<dbReference type="InterPro" id="IPR029460">
    <property type="entry name" value="DNAPol_HHH"/>
</dbReference>
<keyword evidence="10" id="KW-0235">DNA replication</keyword>
<evidence type="ECO:0000256" key="8">
    <source>
        <dbReference type="ARBA" id="ARBA00022679"/>
    </source>
</evidence>
<comment type="similarity">
    <text evidence="2">Belongs to the DNA polymerase type-C family. DnaE2 subfamily.</text>
</comment>
<feature type="region of interest" description="Disordered" evidence="15">
    <location>
        <begin position="906"/>
        <end position="926"/>
    </location>
</feature>
<feature type="compositionally biased region" description="Low complexity" evidence="15">
    <location>
        <begin position="94"/>
        <end position="103"/>
    </location>
</feature>
<dbReference type="PANTHER" id="PTHR32294">
    <property type="entry name" value="DNA POLYMERASE III SUBUNIT ALPHA"/>
    <property type="match status" value="1"/>
</dbReference>
<feature type="domain" description="Polymerase/histidinol phosphatase N-terminal" evidence="16">
    <location>
        <begin position="4"/>
        <end position="71"/>
    </location>
</feature>
<evidence type="ECO:0000313" key="17">
    <source>
        <dbReference type="EMBL" id="MFC3688424.1"/>
    </source>
</evidence>
<dbReference type="Pfam" id="PF14579">
    <property type="entry name" value="HHH_6"/>
    <property type="match status" value="1"/>
</dbReference>
<comment type="subcellular location">
    <subcellularLocation>
        <location evidence="1">Cytoplasm</location>
    </subcellularLocation>
</comment>
<evidence type="ECO:0000256" key="14">
    <source>
        <dbReference type="ARBA" id="ARBA00049244"/>
    </source>
</evidence>
<evidence type="ECO:0000256" key="2">
    <source>
        <dbReference type="ARBA" id="ARBA00007391"/>
    </source>
</evidence>
<dbReference type="InterPro" id="IPR041931">
    <property type="entry name" value="DNA_pol3_alpha_thumb_dom"/>
</dbReference>
<dbReference type="CDD" id="cd04485">
    <property type="entry name" value="DnaE_OBF"/>
    <property type="match status" value="1"/>
</dbReference>
<dbReference type="Proteomes" id="UP001595685">
    <property type="component" value="Unassembled WGS sequence"/>
</dbReference>
<evidence type="ECO:0000256" key="3">
    <source>
        <dbReference type="ARBA" id="ARBA00009496"/>
    </source>
</evidence>
<dbReference type="NCBIfam" id="TIGR00594">
    <property type="entry name" value="polc"/>
    <property type="match status" value="1"/>
</dbReference>
<feature type="compositionally biased region" description="Basic and acidic residues" evidence="15">
    <location>
        <begin position="1337"/>
        <end position="1347"/>
    </location>
</feature>
<evidence type="ECO:0000256" key="11">
    <source>
        <dbReference type="ARBA" id="ARBA00022763"/>
    </source>
</evidence>
<comment type="catalytic activity">
    <reaction evidence="14">
        <text>DNA(n) + a 2'-deoxyribonucleoside 5'-triphosphate = DNA(n+1) + diphosphate</text>
        <dbReference type="Rhea" id="RHEA:22508"/>
        <dbReference type="Rhea" id="RHEA-COMP:17339"/>
        <dbReference type="Rhea" id="RHEA-COMP:17340"/>
        <dbReference type="ChEBI" id="CHEBI:33019"/>
        <dbReference type="ChEBI" id="CHEBI:61560"/>
        <dbReference type="ChEBI" id="CHEBI:173112"/>
        <dbReference type="EC" id="2.7.7.7"/>
    </reaction>
</comment>
<feature type="region of interest" description="Disordered" evidence="15">
    <location>
        <begin position="1267"/>
        <end position="1370"/>
    </location>
</feature>